<evidence type="ECO:0000313" key="1">
    <source>
        <dbReference type="EMBL" id="RBP01612.1"/>
    </source>
</evidence>
<reference evidence="1 2" key="1">
    <citation type="submission" date="2018-06" db="EMBL/GenBank/DDBJ databases">
        <title>Genomic Encyclopedia of Type Strains, Phase IV (KMG-IV): sequencing the most valuable type-strain genomes for metagenomic binning, comparative biology and taxonomic classification.</title>
        <authorList>
            <person name="Goeker M."/>
        </authorList>
    </citation>
    <scope>NUCLEOTIDE SEQUENCE [LARGE SCALE GENOMIC DNA]</scope>
    <source>
        <strain evidence="1 2">DSM 15140</strain>
    </source>
</reference>
<sequence length="65" mass="6889">MISKHLNQFFEKSDYELTESGEVIPQCGVVAVWGAAVVVVAHQYVGVTYAAVGGDVVYLAAGTWG</sequence>
<evidence type="ECO:0000313" key="2">
    <source>
        <dbReference type="Proteomes" id="UP000252254"/>
    </source>
</evidence>
<protein>
    <submittedName>
        <fullName evidence="1">Uncharacterized protein</fullName>
    </submittedName>
</protein>
<comment type="caution">
    <text evidence="1">The sequence shown here is derived from an EMBL/GenBank/DDBJ whole genome shotgun (WGS) entry which is preliminary data.</text>
</comment>
<dbReference type="Proteomes" id="UP000252254">
    <property type="component" value="Unassembled WGS sequence"/>
</dbReference>
<gene>
    <name evidence="1" type="ORF">DES48_101351</name>
</gene>
<dbReference type="AlphaFoldDB" id="A0A366EGS6"/>
<name>A0A366EGS6_9BACI</name>
<keyword evidence="2" id="KW-1185">Reference proteome</keyword>
<accession>A0A366EGS6</accession>
<dbReference type="EMBL" id="QNRI01000001">
    <property type="protein sequence ID" value="RBP01612.1"/>
    <property type="molecule type" value="Genomic_DNA"/>
</dbReference>
<organism evidence="1 2">
    <name type="scientific">Paraliobacillus ryukyuensis</name>
    <dbReference type="NCBI Taxonomy" id="200904"/>
    <lineage>
        <taxon>Bacteria</taxon>
        <taxon>Bacillati</taxon>
        <taxon>Bacillota</taxon>
        <taxon>Bacilli</taxon>
        <taxon>Bacillales</taxon>
        <taxon>Bacillaceae</taxon>
        <taxon>Paraliobacillus</taxon>
    </lineage>
</organism>
<proteinExistence type="predicted"/>
<dbReference type="RefSeq" id="WP_113866343.1">
    <property type="nucleotide sequence ID" value="NZ_BAABQN010000001.1"/>
</dbReference>